<dbReference type="AlphaFoldDB" id="C4J9S7"/>
<feature type="region of interest" description="Disordered" evidence="1">
    <location>
        <begin position="67"/>
        <end position="88"/>
    </location>
</feature>
<accession>C4J9S7</accession>
<proteinExistence type="evidence at transcript level"/>
<feature type="compositionally biased region" description="Low complexity" evidence="1">
    <location>
        <begin position="18"/>
        <end position="31"/>
    </location>
</feature>
<evidence type="ECO:0000313" key="4">
    <source>
        <dbReference type="Proteomes" id="UP000007305"/>
    </source>
</evidence>
<dbReference type="Proteomes" id="UP000007305">
    <property type="component" value="Chromosome 9"/>
</dbReference>
<feature type="region of interest" description="Disordered" evidence="1">
    <location>
        <begin position="1"/>
        <end position="32"/>
    </location>
</feature>
<reference evidence="2" key="1">
    <citation type="journal article" date="2009" name="PLoS Genet.">
        <title>Sequencing, mapping, and analysis of 27,455 maize full-length cDNAs.</title>
        <authorList>
            <person name="Soderlund C."/>
            <person name="Descour A."/>
            <person name="Kudrna D."/>
            <person name="Bomhoff M."/>
            <person name="Boyd L."/>
            <person name="Currie J."/>
            <person name="Angelova A."/>
            <person name="Collura K."/>
            <person name="Wissotski M."/>
            <person name="Ashley E."/>
            <person name="Morrow D."/>
            <person name="Fernandes J."/>
            <person name="Walbot V."/>
            <person name="Yu Y."/>
        </authorList>
    </citation>
    <scope>NUCLEOTIDE SEQUENCE</scope>
    <source>
        <strain evidence="2">B73</strain>
    </source>
</reference>
<gene>
    <name evidence="3" type="primary">LOC109942309</name>
</gene>
<protein>
    <submittedName>
        <fullName evidence="2 3">Uncharacterized protein</fullName>
    </submittedName>
</protein>
<dbReference type="RefSeq" id="XP_020399800.1">
    <property type="nucleotide sequence ID" value="XM_020544211.3"/>
</dbReference>
<dbReference type="EMBL" id="BT087574">
    <property type="protein sequence ID" value="ACR37927.1"/>
    <property type="molecule type" value="mRNA"/>
</dbReference>
<reference evidence="3" key="4">
    <citation type="submission" date="2021-05" db="UniProtKB">
        <authorList>
            <consortium name="EnsemblPlants"/>
        </authorList>
    </citation>
    <scope>IDENTIFICATION</scope>
    <source>
        <strain evidence="3">cv. B73</strain>
    </source>
</reference>
<evidence type="ECO:0000313" key="3">
    <source>
        <dbReference type="EnsemblPlants" id="Zm00001eb389120_P001"/>
    </source>
</evidence>
<dbReference type="GeneID" id="109942309"/>
<reference evidence="3" key="3">
    <citation type="submission" date="2019-07" db="EMBL/GenBank/DDBJ databases">
        <authorList>
            <person name="Seetharam A."/>
            <person name="Woodhouse M."/>
            <person name="Cannon E."/>
        </authorList>
    </citation>
    <scope>NUCLEOTIDE SEQUENCE [LARGE SCALE GENOMIC DNA]</scope>
    <source>
        <strain evidence="3">cv. B73</strain>
    </source>
</reference>
<name>C4J9S7_MAIZE</name>
<dbReference type="EnsemblPlants" id="Zm00001eb389120_T001">
    <property type="protein sequence ID" value="Zm00001eb389120_P001"/>
    <property type="gene ID" value="Zm00001eb389120"/>
</dbReference>
<dbReference type="Gramene" id="Zm00001eb389120_T001">
    <property type="protein sequence ID" value="Zm00001eb389120_P001"/>
    <property type="gene ID" value="Zm00001eb389120"/>
</dbReference>
<reference evidence="4" key="2">
    <citation type="journal article" date="2009" name="Science">
        <title>The B73 maize genome: complexity, diversity, and dynamics.</title>
        <authorList>
            <person name="Schnable P.S."/>
            <person name="Ware D."/>
            <person name="Fulton R.S."/>
            <person name="Stein J.C."/>
            <person name="Wei F."/>
            <person name="Pasternak S."/>
            <person name="Liang C."/>
            <person name="Zhang J."/>
            <person name="Fulton L."/>
            <person name="Graves T.A."/>
            <person name="Minx P."/>
            <person name="Reily A.D."/>
            <person name="Courtney L."/>
            <person name="Kruchowski S.S."/>
            <person name="Tomlinson C."/>
            <person name="Strong C."/>
            <person name="Delehaunty K."/>
            <person name="Fronick C."/>
            <person name="Courtney B."/>
            <person name="Rock S.M."/>
            <person name="Belter E."/>
            <person name="Du F."/>
            <person name="Kim K."/>
            <person name="Abbott R.M."/>
            <person name="Cotton M."/>
            <person name="Levy A."/>
            <person name="Marchetto P."/>
            <person name="Ochoa K."/>
            <person name="Jackson S.M."/>
            <person name="Gillam B."/>
            <person name="Chen W."/>
            <person name="Yan L."/>
            <person name="Higginbotham J."/>
            <person name="Cardenas M."/>
            <person name="Waligorski J."/>
            <person name="Applebaum E."/>
            <person name="Phelps L."/>
            <person name="Falcone J."/>
            <person name="Kanchi K."/>
            <person name="Thane T."/>
            <person name="Scimone A."/>
            <person name="Thane N."/>
            <person name="Henke J."/>
            <person name="Wang T."/>
            <person name="Ruppert J."/>
            <person name="Shah N."/>
            <person name="Rotter K."/>
            <person name="Hodges J."/>
            <person name="Ingenthron E."/>
            <person name="Cordes M."/>
            <person name="Kohlberg S."/>
            <person name="Sgro J."/>
            <person name="Delgado B."/>
            <person name="Mead K."/>
            <person name="Chinwalla A."/>
            <person name="Leonard S."/>
            <person name="Crouse K."/>
            <person name="Collura K."/>
            <person name="Kudrna D."/>
            <person name="Currie J."/>
            <person name="He R."/>
            <person name="Angelova A."/>
            <person name="Rajasekar S."/>
            <person name="Mueller T."/>
            <person name="Lomeli R."/>
            <person name="Scara G."/>
            <person name="Ko A."/>
            <person name="Delaney K."/>
            <person name="Wissotski M."/>
            <person name="Lopez G."/>
            <person name="Campos D."/>
            <person name="Braidotti M."/>
            <person name="Ashley E."/>
            <person name="Golser W."/>
            <person name="Kim H."/>
            <person name="Lee S."/>
            <person name="Lin J."/>
            <person name="Dujmic Z."/>
            <person name="Kim W."/>
            <person name="Talag J."/>
            <person name="Zuccolo A."/>
            <person name="Fan C."/>
            <person name="Sebastian A."/>
            <person name="Kramer M."/>
            <person name="Spiegel L."/>
            <person name="Nascimento L."/>
            <person name="Zutavern T."/>
            <person name="Miller B."/>
            <person name="Ambroise C."/>
            <person name="Muller S."/>
            <person name="Spooner W."/>
            <person name="Narechania A."/>
            <person name="Ren L."/>
            <person name="Wei S."/>
            <person name="Kumari S."/>
            <person name="Faga B."/>
            <person name="Levy M.J."/>
            <person name="McMahan L."/>
            <person name="Van Buren P."/>
            <person name="Vaughn M.W."/>
            <person name="Ying K."/>
            <person name="Yeh C.-T."/>
            <person name="Emrich S.J."/>
            <person name="Jia Y."/>
            <person name="Kalyanaraman A."/>
            <person name="Hsia A.-P."/>
            <person name="Barbazuk W.B."/>
            <person name="Baucom R.S."/>
            <person name="Brutnell T.P."/>
            <person name="Carpita N.C."/>
            <person name="Chaparro C."/>
            <person name="Chia J.-M."/>
            <person name="Deragon J.-M."/>
            <person name="Estill J.C."/>
            <person name="Fu Y."/>
            <person name="Jeddeloh J.A."/>
            <person name="Han Y."/>
            <person name="Lee H."/>
            <person name="Li P."/>
            <person name="Lisch D.R."/>
            <person name="Liu S."/>
            <person name="Liu Z."/>
            <person name="Nagel D.H."/>
            <person name="McCann M.C."/>
            <person name="SanMiguel P."/>
            <person name="Myers A.M."/>
            <person name="Nettleton D."/>
            <person name="Nguyen J."/>
            <person name="Penning B.W."/>
            <person name="Ponnala L."/>
            <person name="Schneider K.L."/>
            <person name="Schwartz D.C."/>
            <person name="Sharma A."/>
            <person name="Soderlund C."/>
            <person name="Springer N.M."/>
            <person name="Sun Q."/>
            <person name="Wang H."/>
            <person name="Waterman M."/>
            <person name="Westerman R."/>
            <person name="Wolfgruber T.K."/>
            <person name="Yang L."/>
            <person name="Yu Y."/>
            <person name="Zhang L."/>
            <person name="Zhou S."/>
            <person name="Zhu Q."/>
            <person name="Bennetzen J.L."/>
            <person name="Dawe R.K."/>
            <person name="Jiang J."/>
            <person name="Jiang N."/>
            <person name="Presting G.G."/>
            <person name="Wessler S.R."/>
            <person name="Aluru S."/>
            <person name="Martienssen R.A."/>
            <person name="Clifton S.W."/>
            <person name="McCombie W.R."/>
            <person name="Wing R.A."/>
            <person name="Wilson R.K."/>
        </authorList>
    </citation>
    <scope>NUCLEOTIDE SEQUENCE [LARGE SCALE GENOMIC DNA]</scope>
    <source>
        <strain evidence="4">cv. B73</strain>
    </source>
</reference>
<sequence length="259" mass="27306">MELTARPRPGHAPCARQPCASPSARARLRPAPRTPPWSFPELAPWRPAELLPAVFLLGVRFSCAPRSSSPSSPQPLVFPMAGASSSSSSDPSPMALCVLAAARPSISRGSPSPAPLCSCRRPACWRAHAPLAAPPCFSSSPSLLAACALRSARSAAVLSPGSLCPFSTAPCTASHASLAIMASLFPVAPRHRRARVLSVEVAAPLSFWLPLSSCGFWSCPHLRHQHLHPSIVIVSAALLHLAITPKDEREAPVPRSSNR</sequence>
<keyword evidence="4" id="KW-1185">Reference proteome</keyword>
<evidence type="ECO:0000313" key="2">
    <source>
        <dbReference type="EMBL" id="ACR37927.1"/>
    </source>
</evidence>
<dbReference type="RefSeq" id="XP_020399801.1">
    <property type="nucleotide sequence ID" value="XM_020544212.3"/>
</dbReference>
<organism evidence="2">
    <name type="scientific">Zea mays</name>
    <name type="common">Maize</name>
    <dbReference type="NCBI Taxonomy" id="4577"/>
    <lineage>
        <taxon>Eukaryota</taxon>
        <taxon>Viridiplantae</taxon>
        <taxon>Streptophyta</taxon>
        <taxon>Embryophyta</taxon>
        <taxon>Tracheophyta</taxon>
        <taxon>Spermatophyta</taxon>
        <taxon>Magnoliopsida</taxon>
        <taxon>Liliopsida</taxon>
        <taxon>Poales</taxon>
        <taxon>Poaceae</taxon>
        <taxon>PACMAD clade</taxon>
        <taxon>Panicoideae</taxon>
        <taxon>Andropogonodae</taxon>
        <taxon>Andropogoneae</taxon>
        <taxon>Tripsacinae</taxon>
        <taxon>Zea</taxon>
    </lineage>
</organism>
<evidence type="ECO:0000256" key="1">
    <source>
        <dbReference type="SAM" id="MobiDB-lite"/>
    </source>
</evidence>